<accession>A0A6A4X0X1</accession>
<name>A0A6A4X0X1_AMPAM</name>
<gene>
    <name evidence="2" type="ORF">FJT64_020304</name>
</gene>
<dbReference type="Pfam" id="PF21788">
    <property type="entry name" value="TNP-like_GBD"/>
    <property type="match status" value="1"/>
</dbReference>
<evidence type="ECO:0000259" key="1">
    <source>
        <dbReference type="Pfam" id="PF21788"/>
    </source>
</evidence>
<feature type="domain" description="Transposable element P transposase-like GTP-binding insertion" evidence="1">
    <location>
        <begin position="11"/>
        <end position="102"/>
    </location>
</feature>
<organism evidence="2 3">
    <name type="scientific">Amphibalanus amphitrite</name>
    <name type="common">Striped barnacle</name>
    <name type="synonym">Balanus amphitrite</name>
    <dbReference type="NCBI Taxonomy" id="1232801"/>
    <lineage>
        <taxon>Eukaryota</taxon>
        <taxon>Metazoa</taxon>
        <taxon>Ecdysozoa</taxon>
        <taxon>Arthropoda</taxon>
        <taxon>Crustacea</taxon>
        <taxon>Multicrustacea</taxon>
        <taxon>Cirripedia</taxon>
        <taxon>Thoracica</taxon>
        <taxon>Thoracicalcarea</taxon>
        <taxon>Balanomorpha</taxon>
        <taxon>Balanoidea</taxon>
        <taxon>Balanidae</taxon>
        <taxon>Amphibalaninae</taxon>
        <taxon>Amphibalanus</taxon>
    </lineage>
</organism>
<keyword evidence="3" id="KW-1185">Reference proteome</keyword>
<dbReference type="Proteomes" id="UP000440578">
    <property type="component" value="Unassembled WGS sequence"/>
</dbReference>
<comment type="caution">
    <text evidence="2">The sequence shown here is derived from an EMBL/GenBank/DDBJ whole genome shotgun (WGS) entry which is preliminary data.</text>
</comment>
<dbReference type="AlphaFoldDB" id="A0A6A4X0X1"/>
<evidence type="ECO:0000313" key="2">
    <source>
        <dbReference type="EMBL" id="KAF0308468.1"/>
    </source>
</evidence>
<protein>
    <recommendedName>
        <fullName evidence="1">Transposable element P transposase-like GTP-binding insertion domain-containing protein</fullName>
    </recommendedName>
</protein>
<reference evidence="2 3" key="1">
    <citation type="submission" date="2019-07" db="EMBL/GenBank/DDBJ databases">
        <title>Draft genome assembly of a fouling barnacle, Amphibalanus amphitrite (Darwin, 1854): The first reference genome for Thecostraca.</title>
        <authorList>
            <person name="Kim W."/>
        </authorList>
    </citation>
    <scope>NUCLEOTIDE SEQUENCE [LARGE SCALE GENOMIC DNA]</scope>
    <source>
        <strain evidence="2">SNU_AA5</strain>
        <tissue evidence="2">Soma without cirri and trophi</tissue>
    </source>
</reference>
<proteinExistence type="predicted"/>
<evidence type="ECO:0000313" key="3">
    <source>
        <dbReference type="Proteomes" id="UP000440578"/>
    </source>
</evidence>
<dbReference type="EMBL" id="VIIS01000484">
    <property type="protein sequence ID" value="KAF0308468.1"/>
    <property type="molecule type" value="Genomic_DNA"/>
</dbReference>
<sequence length="323" mass="36699">MCNLPQSETTVTAEYKHLQQLYKMEMGEEVKMAYRMTDRVLNPTSIERVNVQLAVAATHESTVAALRFYSQKEKYRDFGQTADFLEMLRKWFSVVNVKTAFTHVRLNDPLRAPPRKEESLGLDYLTAFGTMLQVWQDRKGGAKMSTDTSQAAIYTCRGLVGVSHYMLEEHSDLVHYVLLGKFQSDKIDEGRFGYLRKLAGGNFWASVRQFFEGEAVIRVKGLVWLSGYSLGTVASVMEEARQQRHRDDAEVVELETLVEHASCAEQEPLSEGAEQAIAHVAGYLARSVMRTKHCYACHAILVNKEPGEPERDFPGYRRRTPDS</sequence>
<dbReference type="OrthoDB" id="6381099at2759"/>
<dbReference type="InterPro" id="IPR048366">
    <property type="entry name" value="TNP-like_GBD"/>
</dbReference>